<dbReference type="EMBL" id="JABFUD020000009">
    <property type="protein sequence ID" value="KAI5075525.1"/>
    <property type="molecule type" value="Genomic_DNA"/>
</dbReference>
<keyword evidence="1" id="KW-0863">Zinc-finger</keyword>
<evidence type="ECO:0000256" key="1">
    <source>
        <dbReference type="PROSITE-ProRule" id="PRU00175"/>
    </source>
</evidence>
<dbReference type="AlphaFoldDB" id="A0A9D4UWJ3"/>
<evidence type="ECO:0000256" key="2">
    <source>
        <dbReference type="SAM" id="MobiDB-lite"/>
    </source>
</evidence>
<organism evidence="4 5">
    <name type="scientific">Adiantum capillus-veneris</name>
    <name type="common">Maidenhair fern</name>
    <dbReference type="NCBI Taxonomy" id="13818"/>
    <lineage>
        <taxon>Eukaryota</taxon>
        <taxon>Viridiplantae</taxon>
        <taxon>Streptophyta</taxon>
        <taxon>Embryophyta</taxon>
        <taxon>Tracheophyta</taxon>
        <taxon>Polypodiopsida</taxon>
        <taxon>Polypodiidae</taxon>
        <taxon>Polypodiales</taxon>
        <taxon>Pteridineae</taxon>
        <taxon>Pteridaceae</taxon>
        <taxon>Vittarioideae</taxon>
        <taxon>Adiantum</taxon>
    </lineage>
</organism>
<keyword evidence="5" id="KW-1185">Reference proteome</keyword>
<reference evidence="4" key="1">
    <citation type="submission" date="2021-01" db="EMBL/GenBank/DDBJ databases">
        <title>Adiantum capillus-veneris genome.</title>
        <authorList>
            <person name="Fang Y."/>
            <person name="Liao Q."/>
        </authorList>
    </citation>
    <scope>NUCLEOTIDE SEQUENCE</scope>
    <source>
        <strain evidence="4">H3</strain>
        <tissue evidence="4">Leaf</tissue>
    </source>
</reference>
<sequence length="273" mass="30403">MERSSVDGDELSKEILVNEVIEAVLEDGSSSQRTSSRQPFTSLSQVDADLALARALQQQEHAYLLLHMSADGSEYDQLGSGSFDYDYAHDEEVEEQDEVDELPCVQPHEDDEDSVEAQVGEIDGSLYENDEAFARALQEAEHRDATVYMMGLVGVEESDGEDEDQSNQSQDAWQDVDPDNMSYEELVALGEAVGSHSRGLKPDVIAALPYSQYAQDDHSCTSFEDPCVICRFEYEEGDCLSTLPCKHHYHTECIKNWLQINKSCPICSAEVPS</sequence>
<proteinExistence type="predicted"/>
<evidence type="ECO:0000313" key="5">
    <source>
        <dbReference type="Proteomes" id="UP000886520"/>
    </source>
</evidence>
<keyword evidence="1" id="KW-0479">Metal-binding</keyword>
<comment type="caution">
    <text evidence="4">The sequence shown here is derived from an EMBL/GenBank/DDBJ whole genome shotgun (WGS) entry which is preliminary data.</text>
</comment>
<dbReference type="OrthoDB" id="8062037at2759"/>
<dbReference type="Pfam" id="PF13639">
    <property type="entry name" value="zf-RING_2"/>
    <property type="match status" value="1"/>
</dbReference>
<protein>
    <recommendedName>
        <fullName evidence="3">RING-type domain-containing protein</fullName>
    </recommendedName>
</protein>
<dbReference type="FunFam" id="3.30.40.10:FF:000226">
    <property type="entry name" value="E3 ubiquitin ligase BIG BROTHER"/>
    <property type="match status" value="1"/>
</dbReference>
<dbReference type="InterPro" id="IPR043312">
    <property type="entry name" value="AtBBR-like"/>
</dbReference>
<dbReference type="PANTHER" id="PTHR47530">
    <property type="entry name" value="E3 UBIQUITIN LIGASE BIG BROTHER-RELATED"/>
    <property type="match status" value="1"/>
</dbReference>
<feature type="domain" description="RING-type" evidence="3">
    <location>
        <begin position="227"/>
        <end position="268"/>
    </location>
</feature>
<keyword evidence="1" id="KW-0862">Zinc</keyword>
<accession>A0A9D4UWJ3</accession>
<dbReference type="SMART" id="SM00184">
    <property type="entry name" value="RING"/>
    <property type="match status" value="1"/>
</dbReference>
<evidence type="ECO:0000313" key="4">
    <source>
        <dbReference type="EMBL" id="KAI5075525.1"/>
    </source>
</evidence>
<evidence type="ECO:0000259" key="3">
    <source>
        <dbReference type="PROSITE" id="PS50089"/>
    </source>
</evidence>
<dbReference type="SUPFAM" id="SSF57850">
    <property type="entry name" value="RING/U-box"/>
    <property type="match status" value="1"/>
</dbReference>
<name>A0A9D4UWJ3_ADICA</name>
<dbReference type="InterPro" id="IPR013083">
    <property type="entry name" value="Znf_RING/FYVE/PHD"/>
</dbReference>
<dbReference type="GO" id="GO:0008270">
    <property type="term" value="F:zinc ion binding"/>
    <property type="evidence" value="ECO:0007669"/>
    <property type="project" value="UniProtKB-KW"/>
</dbReference>
<gene>
    <name evidence="4" type="ORF">GOP47_0009601</name>
</gene>
<feature type="region of interest" description="Disordered" evidence="2">
    <location>
        <begin position="157"/>
        <end position="177"/>
    </location>
</feature>
<dbReference type="PANTHER" id="PTHR47530:SF4">
    <property type="entry name" value="E3 UBIQUITIN LIGASE BIG BROTHER-RELATED"/>
    <property type="match status" value="1"/>
</dbReference>
<dbReference type="PROSITE" id="PS50089">
    <property type="entry name" value="ZF_RING_2"/>
    <property type="match status" value="1"/>
</dbReference>
<dbReference type="Proteomes" id="UP000886520">
    <property type="component" value="Chromosome 9"/>
</dbReference>
<dbReference type="Gene3D" id="3.30.40.10">
    <property type="entry name" value="Zinc/RING finger domain, C3HC4 (zinc finger)"/>
    <property type="match status" value="1"/>
</dbReference>
<dbReference type="InterPro" id="IPR001841">
    <property type="entry name" value="Znf_RING"/>
</dbReference>